<proteinExistence type="predicted"/>
<dbReference type="GeneID" id="63757155"/>
<dbReference type="EMBL" id="KV878582">
    <property type="protein sequence ID" value="OJJ65315.1"/>
    <property type="molecule type" value="Genomic_DNA"/>
</dbReference>
<evidence type="ECO:0000313" key="3">
    <source>
        <dbReference type="Proteomes" id="UP000184356"/>
    </source>
</evidence>
<dbReference type="VEuPathDB" id="FungiDB:ASPSYDRAFT_140826"/>
<keyword evidence="1" id="KW-0812">Transmembrane</keyword>
<organism evidence="2 3">
    <name type="scientific">Aspergillus sydowii CBS 593.65</name>
    <dbReference type="NCBI Taxonomy" id="1036612"/>
    <lineage>
        <taxon>Eukaryota</taxon>
        <taxon>Fungi</taxon>
        <taxon>Dikarya</taxon>
        <taxon>Ascomycota</taxon>
        <taxon>Pezizomycotina</taxon>
        <taxon>Eurotiomycetes</taxon>
        <taxon>Eurotiomycetidae</taxon>
        <taxon>Eurotiales</taxon>
        <taxon>Aspergillaceae</taxon>
        <taxon>Aspergillus</taxon>
        <taxon>Aspergillus subgen. Nidulantes</taxon>
    </lineage>
</organism>
<protein>
    <submittedName>
        <fullName evidence="2">Uncharacterized protein</fullName>
    </submittedName>
</protein>
<keyword evidence="3" id="KW-1185">Reference proteome</keyword>
<keyword evidence="1" id="KW-1133">Transmembrane helix</keyword>
<evidence type="ECO:0000256" key="1">
    <source>
        <dbReference type="SAM" id="Phobius"/>
    </source>
</evidence>
<accession>A0A1L9U0X5</accession>
<feature type="transmembrane region" description="Helical" evidence="1">
    <location>
        <begin position="7"/>
        <end position="30"/>
    </location>
</feature>
<dbReference type="RefSeq" id="XP_040709121.1">
    <property type="nucleotide sequence ID" value="XM_040841082.1"/>
</dbReference>
<dbReference type="Proteomes" id="UP000184356">
    <property type="component" value="Unassembled WGS sequence"/>
</dbReference>
<evidence type="ECO:0000313" key="2">
    <source>
        <dbReference type="EMBL" id="OJJ65315.1"/>
    </source>
</evidence>
<reference evidence="3" key="1">
    <citation type="journal article" date="2017" name="Genome Biol.">
        <title>Comparative genomics reveals high biological diversity and specific adaptations in the industrially and medically important fungal genus Aspergillus.</title>
        <authorList>
            <person name="de Vries R.P."/>
            <person name="Riley R."/>
            <person name="Wiebenga A."/>
            <person name="Aguilar-Osorio G."/>
            <person name="Amillis S."/>
            <person name="Uchima C.A."/>
            <person name="Anderluh G."/>
            <person name="Asadollahi M."/>
            <person name="Askin M."/>
            <person name="Barry K."/>
            <person name="Battaglia E."/>
            <person name="Bayram O."/>
            <person name="Benocci T."/>
            <person name="Braus-Stromeyer S.A."/>
            <person name="Caldana C."/>
            <person name="Canovas D."/>
            <person name="Cerqueira G.C."/>
            <person name="Chen F."/>
            <person name="Chen W."/>
            <person name="Choi C."/>
            <person name="Clum A."/>
            <person name="Dos Santos R.A."/>
            <person name="Damasio A.R."/>
            <person name="Diallinas G."/>
            <person name="Emri T."/>
            <person name="Fekete E."/>
            <person name="Flipphi M."/>
            <person name="Freyberg S."/>
            <person name="Gallo A."/>
            <person name="Gournas C."/>
            <person name="Habgood R."/>
            <person name="Hainaut M."/>
            <person name="Harispe M.L."/>
            <person name="Henrissat B."/>
            <person name="Hilden K.S."/>
            <person name="Hope R."/>
            <person name="Hossain A."/>
            <person name="Karabika E."/>
            <person name="Karaffa L."/>
            <person name="Karanyi Z."/>
            <person name="Krasevec N."/>
            <person name="Kuo A."/>
            <person name="Kusch H."/>
            <person name="LaButti K."/>
            <person name="Lagendijk E.L."/>
            <person name="Lapidus A."/>
            <person name="Levasseur A."/>
            <person name="Lindquist E."/>
            <person name="Lipzen A."/>
            <person name="Logrieco A.F."/>
            <person name="MacCabe A."/>
            <person name="Maekelae M.R."/>
            <person name="Malavazi I."/>
            <person name="Melin P."/>
            <person name="Meyer V."/>
            <person name="Mielnichuk N."/>
            <person name="Miskei M."/>
            <person name="Molnar A.P."/>
            <person name="Mule G."/>
            <person name="Ngan C.Y."/>
            <person name="Orejas M."/>
            <person name="Orosz E."/>
            <person name="Ouedraogo J.P."/>
            <person name="Overkamp K.M."/>
            <person name="Park H.-S."/>
            <person name="Perrone G."/>
            <person name="Piumi F."/>
            <person name="Punt P.J."/>
            <person name="Ram A.F."/>
            <person name="Ramon A."/>
            <person name="Rauscher S."/>
            <person name="Record E."/>
            <person name="Riano-Pachon D.M."/>
            <person name="Robert V."/>
            <person name="Roehrig J."/>
            <person name="Ruller R."/>
            <person name="Salamov A."/>
            <person name="Salih N.S."/>
            <person name="Samson R.A."/>
            <person name="Sandor E."/>
            <person name="Sanguinetti M."/>
            <person name="Schuetze T."/>
            <person name="Sepcic K."/>
            <person name="Shelest E."/>
            <person name="Sherlock G."/>
            <person name="Sophianopoulou V."/>
            <person name="Squina F.M."/>
            <person name="Sun H."/>
            <person name="Susca A."/>
            <person name="Todd R.B."/>
            <person name="Tsang A."/>
            <person name="Unkles S.E."/>
            <person name="van de Wiele N."/>
            <person name="van Rossen-Uffink D."/>
            <person name="Oliveira J.V."/>
            <person name="Vesth T.C."/>
            <person name="Visser J."/>
            <person name="Yu J.-H."/>
            <person name="Zhou M."/>
            <person name="Andersen M.R."/>
            <person name="Archer D.B."/>
            <person name="Baker S.E."/>
            <person name="Benoit I."/>
            <person name="Brakhage A.A."/>
            <person name="Braus G.H."/>
            <person name="Fischer R."/>
            <person name="Frisvad J.C."/>
            <person name="Goldman G.H."/>
            <person name="Houbraken J."/>
            <person name="Oakley B."/>
            <person name="Pocsi I."/>
            <person name="Scazzocchio C."/>
            <person name="Seiboth B."/>
            <person name="vanKuyk P.A."/>
            <person name="Wortman J."/>
            <person name="Dyer P.S."/>
            <person name="Grigoriev I.V."/>
        </authorList>
    </citation>
    <scope>NUCLEOTIDE SEQUENCE [LARGE SCALE GENOMIC DNA]</scope>
    <source>
        <strain evidence="3">CBS 593.65</strain>
    </source>
</reference>
<dbReference type="OrthoDB" id="4508413at2759"/>
<keyword evidence="1" id="KW-0472">Membrane</keyword>
<feature type="transmembrane region" description="Helical" evidence="1">
    <location>
        <begin position="76"/>
        <end position="93"/>
    </location>
</feature>
<dbReference type="AlphaFoldDB" id="A0A1L9U0X5"/>
<sequence>MITQPEAISALLGAIVALNIHILISNLTSVPETVDRLFLGPIYVFSLQVLVAFFLARALCVILNRPFRIQSRNVKALVFLYAVFPVPVMVSWVNKKLLPMVCGC</sequence>
<feature type="transmembrane region" description="Helical" evidence="1">
    <location>
        <begin position="42"/>
        <end position="64"/>
    </location>
</feature>
<gene>
    <name evidence="2" type="ORF">ASPSYDRAFT_140826</name>
</gene>
<name>A0A1L9U0X5_9EURO</name>